<evidence type="ECO:0000313" key="11">
    <source>
        <dbReference type="EMBL" id="MCK8783069.1"/>
    </source>
</evidence>
<sequence>MDPAALEHGGRLGAARRRFPDAPAPFLDLSTGINPVPWPLPGPMPALPPAAFSRLPEPEALEALQRAAALAYGVADPGCVVASPGTQILIGLLPRLLPLRAARILGPTYAEHALAWEAAGAAVTTVTEAGALDAGEAGTAAVLCNPNNPDGRRVPAAPLLALAARLAARGGLLVVDEAFADLEPTGGPAGDGWRSLAPALPAPGLVVLRSFGKTYGLAGLRLGFALAAPGLAARLRAALGPWAVSGPALALGTAALADRGWLRAAAARLAGDTARLDRLLAAAGLRPLGGTHLFRLAEGDAAGWYERLGRAGILVRPFAARPRWLRLGLPGDAAAWDRLEAALRG</sequence>
<gene>
    <name evidence="11" type="primary">cobD</name>
    <name evidence="11" type="ORF">M0638_01570</name>
</gene>
<dbReference type="InterPro" id="IPR004839">
    <property type="entry name" value="Aminotransferase_I/II_large"/>
</dbReference>
<dbReference type="Gene3D" id="3.90.1150.10">
    <property type="entry name" value="Aspartate Aminotransferase, domain 1"/>
    <property type="match status" value="1"/>
</dbReference>
<evidence type="ECO:0000256" key="5">
    <source>
        <dbReference type="ARBA" id="ARBA00022573"/>
    </source>
</evidence>
<evidence type="ECO:0000256" key="8">
    <source>
        <dbReference type="ARBA" id="ARBA00029996"/>
    </source>
</evidence>
<dbReference type="InterPro" id="IPR015421">
    <property type="entry name" value="PyrdxlP-dep_Trfase_major"/>
</dbReference>
<keyword evidence="12" id="KW-1185">Reference proteome</keyword>
<keyword evidence="5" id="KW-0169">Cobalamin biosynthesis</keyword>
<evidence type="ECO:0000259" key="10">
    <source>
        <dbReference type="Pfam" id="PF00155"/>
    </source>
</evidence>
<dbReference type="Proteomes" id="UP001139516">
    <property type="component" value="Unassembled WGS sequence"/>
</dbReference>
<comment type="pathway">
    <text evidence="3">Cofactor biosynthesis; adenosylcobalamin biosynthesis.</text>
</comment>
<keyword evidence="6" id="KW-0663">Pyridoxal phosphate</keyword>
<dbReference type="AlphaFoldDB" id="A0A9X1Y356"/>
<dbReference type="InterPro" id="IPR005860">
    <property type="entry name" value="CobD"/>
</dbReference>
<organism evidence="11 12">
    <name type="scientific">Roseomonas acroporae</name>
    <dbReference type="NCBI Taxonomy" id="2937791"/>
    <lineage>
        <taxon>Bacteria</taxon>
        <taxon>Pseudomonadati</taxon>
        <taxon>Pseudomonadota</taxon>
        <taxon>Alphaproteobacteria</taxon>
        <taxon>Acetobacterales</taxon>
        <taxon>Roseomonadaceae</taxon>
        <taxon>Roseomonas</taxon>
    </lineage>
</organism>
<evidence type="ECO:0000256" key="7">
    <source>
        <dbReference type="ARBA" id="ARBA00023239"/>
    </source>
</evidence>
<evidence type="ECO:0000313" key="12">
    <source>
        <dbReference type="Proteomes" id="UP001139516"/>
    </source>
</evidence>
<dbReference type="EC" id="4.1.1.81" evidence="4"/>
<dbReference type="SUPFAM" id="SSF53383">
    <property type="entry name" value="PLP-dependent transferases"/>
    <property type="match status" value="1"/>
</dbReference>
<accession>A0A9X1Y356</accession>
<comment type="cofactor">
    <cofactor evidence="1">
        <name>pyridoxal 5'-phosphate</name>
        <dbReference type="ChEBI" id="CHEBI:597326"/>
    </cofactor>
</comment>
<evidence type="ECO:0000256" key="1">
    <source>
        <dbReference type="ARBA" id="ARBA00001933"/>
    </source>
</evidence>
<evidence type="ECO:0000256" key="2">
    <source>
        <dbReference type="ARBA" id="ARBA00003444"/>
    </source>
</evidence>
<evidence type="ECO:0000256" key="4">
    <source>
        <dbReference type="ARBA" id="ARBA00012285"/>
    </source>
</evidence>
<dbReference type="GO" id="GO:0030170">
    <property type="term" value="F:pyridoxal phosphate binding"/>
    <property type="evidence" value="ECO:0007669"/>
    <property type="project" value="InterPro"/>
</dbReference>
<keyword evidence="7 11" id="KW-0456">Lyase</keyword>
<dbReference type="PANTHER" id="PTHR42885:SF1">
    <property type="entry name" value="THREONINE-PHOSPHATE DECARBOXYLASE"/>
    <property type="match status" value="1"/>
</dbReference>
<comment type="function">
    <text evidence="2">Decarboxylates L-threonine-O-3-phosphate to yield (R)-1-amino-2-propanol O-2-phosphate, the precursor for the linkage between the nucleotide loop and the corrin ring in cobalamin.</text>
</comment>
<dbReference type="PROSITE" id="PS00105">
    <property type="entry name" value="AA_TRANSFER_CLASS_1"/>
    <property type="match status" value="1"/>
</dbReference>
<dbReference type="InterPro" id="IPR004838">
    <property type="entry name" value="NHTrfase_class1_PyrdxlP-BS"/>
</dbReference>
<dbReference type="NCBIfam" id="TIGR01140">
    <property type="entry name" value="L_thr_O3P_dcar"/>
    <property type="match status" value="1"/>
</dbReference>
<evidence type="ECO:0000256" key="6">
    <source>
        <dbReference type="ARBA" id="ARBA00022898"/>
    </source>
</evidence>
<dbReference type="InterPro" id="IPR015422">
    <property type="entry name" value="PyrdxlP-dep_Trfase_small"/>
</dbReference>
<dbReference type="GO" id="GO:0009236">
    <property type="term" value="P:cobalamin biosynthetic process"/>
    <property type="evidence" value="ECO:0007669"/>
    <property type="project" value="UniProtKB-KW"/>
</dbReference>
<evidence type="ECO:0000256" key="9">
    <source>
        <dbReference type="ARBA" id="ARBA00048531"/>
    </source>
</evidence>
<comment type="caution">
    <text evidence="11">The sequence shown here is derived from an EMBL/GenBank/DDBJ whole genome shotgun (WGS) entry which is preliminary data.</text>
</comment>
<dbReference type="Pfam" id="PF00155">
    <property type="entry name" value="Aminotran_1_2"/>
    <property type="match status" value="1"/>
</dbReference>
<dbReference type="EMBL" id="JALPRX010000006">
    <property type="protein sequence ID" value="MCK8783069.1"/>
    <property type="molecule type" value="Genomic_DNA"/>
</dbReference>
<dbReference type="InterPro" id="IPR015424">
    <property type="entry name" value="PyrdxlP-dep_Trfase"/>
</dbReference>
<evidence type="ECO:0000256" key="3">
    <source>
        <dbReference type="ARBA" id="ARBA00004953"/>
    </source>
</evidence>
<protein>
    <recommendedName>
        <fullName evidence="4">threonine-phosphate decarboxylase</fullName>
        <ecNumber evidence="4">4.1.1.81</ecNumber>
    </recommendedName>
    <alternativeName>
        <fullName evidence="8">L-threonine-O-3-phosphate decarboxylase</fullName>
    </alternativeName>
</protein>
<dbReference type="GO" id="GO:0048472">
    <property type="term" value="F:threonine-phosphate decarboxylase activity"/>
    <property type="evidence" value="ECO:0007669"/>
    <property type="project" value="UniProtKB-EC"/>
</dbReference>
<dbReference type="RefSeq" id="WP_248665191.1">
    <property type="nucleotide sequence ID" value="NZ_JALPRX010000006.1"/>
</dbReference>
<comment type="catalytic activity">
    <reaction evidence="9">
        <text>O-phospho-L-threonine + H(+) = (R)-1-aminopropan-2-yl phosphate + CO2</text>
        <dbReference type="Rhea" id="RHEA:11492"/>
        <dbReference type="ChEBI" id="CHEBI:15378"/>
        <dbReference type="ChEBI" id="CHEBI:16526"/>
        <dbReference type="ChEBI" id="CHEBI:58563"/>
        <dbReference type="ChEBI" id="CHEBI:58675"/>
        <dbReference type="EC" id="4.1.1.81"/>
    </reaction>
</comment>
<dbReference type="Gene3D" id="3.40.640.10">
    <property type="entry name" value="Type I PLP-dependent aspartate aminotransferase-like (Major domain)"/>
    <property type="match status" value="1"/>
</dbReference>
<name>A0A9X1Y356_9PROT</name>
<reference evidence="11" key="1">
    <citation type="submission" date="2022-04" db="EMBL/GenBank/DDBJ databases">
        <title>Roseomonas acroporae sp. nov., isolated from coral Acropora digitifera.</title>
        <authorList>
            <person name="Sun H."/>
        </authorList>
    </citation>
    <scope>NUCLEOTIDE SEQUENCE</scope>
    <source>
        <strain evidence="11">NAR14</strain>
    </source>
</reference>
<proteinExistence type="predicted"/>
<dbReference type="PANTHER" id="PTHR42885">
    <property type="entry name" value="HISTIDINOL-PHOSPHATE AMINOTRANSFERASE-RELATED"/>
    <property type="match status" value="1"/>
</dbReference>
<feature type="domain" description="Aminotransferase class I/classII large" evidence="10">
    <location>
        <begin position="54"/>
        <end position="334"/>
    </location>
</feature>